<dbReference type="RefSeq" id="WP_013630206.1">
    <property type="nucleotide sequence ID" value="NC_015174.1"/>
</dbReference>
<dbReference type="InterPro" id="IPR001867">
    <property type="entry name" value="OmpR/PhoB-type_DNA-bd"/>
</dbReference>
<feature type="domain" description="Response regulatory" evidence="8">
    <location>
        <begin position="3"/>
        <end position="117"/>
    </location>
</feature>
<proteinExistence type="predicted"/>
<keyword evidence="3" id="KW-0805">Transcription regulation</keyword>
<dbReference type="CDD" id="cd00383">
    <property type="entry name" value="trans_reg_C"/>
    <property type="match status" value="1"/>
</dbReference>
<dbReference type="Pfam" id="PF00072">
    <property type="entry name" value="Response_reg"/>
    <property type="match status" value="1"/>
</dbReference>
<dbReference type="Gene3D" id="3.40.50.2300">
    <property type="match status" value="1"/>
</dbReference>
<dbReference type="PROSITE" id="PS51755">
    <property type="entry name" value="OMPR_PHOB"/>
    <property type="match status" value="1"/>
</dbReference>
<keyword evidence="4 7" id="KW-0238">DNA-binding</keyword>
<sequence>MARILIIEDQLKLQRNLQLLLETEGHEVVAVDSGETGYETAVAETFDAILLDLNLPGRDGLDVLAALRSQGICTPLLIITARDSIEERVAGLDRGADDYLIKPFAHAELLARLRALLRRGASTTNRLLHCRDVEVNVLLRTVTRGGVELDLSQREFELLEFLVRHKNTDVTREMLAREVWKEPGGMLTNAIDVCINGLRRKVERENTPQFIVTLRGVGYTVRDEP</sequence>
<dbReference type="PANTHER" id="PTHR48111:SF22">
    <property type="entry name" value="REGULATOR OF RPOS"/>
    <property type="match status" value="1"/>
</dbReference>
<dbReference type="SMART" id="SM00448">
    <property type="entry name" value="REC"/>
    <property type="match status" value="1"/>
</dbReference>
<evidence type="ECO:0000256" key="5">
    <source>
        <dbReference type="ARBA" id="ARBA00023163"/>
    </source>
</evidence>
<dbReference type="InterPro" id="IPR001789">
    <property type="entry name" value="Sig_transdc_resp-reg_receiver"/>
</dbReference>
<dbReference type="GO" id="GO:0000976">
    <property type="term" value="F:transcription cis-regulatory region binding"/>
    <property type="evidence" value="ECO:0007669"/>
    <property type="project" value="TreeGrafter"/>
</dbReference>
<dbReference type="HOGENOM" id="CLU_000445_30_1_0"/>
<dbReference type="PANTHER" id="PTHR48111">
    <property type="entry name" value="REGULATOR OF RPOS"/>
    <property type="match status" value="1"/>
</dbReference>
<organism evidence="10 11">
    <name type="scientific">Rubinisphaera brasiliensis (strain ATCC 49424 / DSM 5305 / JCM 21570 / IAM 15109 / NBRC 103401 / IFAM 1448)</name>
    <name type="common">Planctomyces brasiliensis</name>
    <dbReference type="NCBI Taxonomy" id="756272"/>
    <lineage>
        <taxon>Bacteria</taxon>
        <taxon>Pseudomonadati</taxon>
        <taxon>Planctomycetota</taxon>
        <taxon>Planctomycetia</taxon>
        <taxon>Planctomycetales</taxon>
        <taxon>Planctomycetaceae</taxon>
        <taxon>Rubinisphaera</taxon>
    </lineage>
</organism>
<keyword evidence="1 6" id="KW-0597">Phosphoprotein</keyword>
<evidence type="ECO:0000259" key="9">
    <source>
        <dbReference type="PROSITE" id="PS51755"/>
    </source>
</evidence>
<dbReference type="GO" id="GO:0000156">
    <property type="term" value="F:phosphorelay response regulator activity"/>
    <property type="evidence" value="ECO:0007669"/>
    <property type="project" value="TreeGrafter"/>
</dbReference>
<dbReference type="GO" id="GO:0032993">
    <property type="term" value="C:protein-DNA complex"/>
    <property type="evidence" value="ECO:0007669"/>
    <property type="project" value="TreeGrafter"/>
</dbReference>
<dbReference type="InterPro" id="IPR011006">
    <property type="entry name" value="CheY-like_superfamily"/>
</dbReference>
<protein>
    <submittedName>
        <fullName evidence="10">Two component transcriptional regulator, winged helix family</fullName>
    </submittedName>
</protein>
<feature type="DNA-binding region" description="OmpR/PhoB-type" evidence="7">
    <location>
        <begin position="125"/>
        <end position="223"/>
    </location>
</feature>
<dbReference type="GO" id="GO:0006355">
    <property type="term" value="P:regulation of DNA-templated transcription"/>
    <property type="evidence" value="ECO:0007669"/>
    <property type="project" value="InterPro"/>
</dbReference>
<dbReference type="eggNOG" id="COG0745">
    <property type="taxonomic scope" value="Bacteria"/>
</dbReference>
<feature type="domain" description="OmpR/PhoB-type" evidence="9">
    <location>
        <begin position="125"/>
        <end position="223"/>
    </location>
</feature>
<evidence type="ECO:0000256" key="3">
    <source>
        <dbReference type="ARBA" id="ARBA00023015"/>
    </source>
</evidence>
<dbReference type="OrthoDB" id="272875at2"/>
<evidence type="ECO:0000256" key="2">
    <source>
        <dbReference type="ARBA" id="ARBA00023012"/>
    </source>
</evidence>
<evidence type="ECO:0000256" key="7">
    <source>
        <dbReference type="PROSITE-ProRule" id="PRU01091"/>
    </source>
</evidence>
<evidence type="ECO:0000259" key="8">
    <source>
        <dbReference type="PROSITE" id="PS50110"/>
    </source>
</evidence>
<dbReference type="InterPro" id="IPR036388">
    <property type="entry name" value="WH-like_DNA-bd_sf"/>
</dbReference>
<feature type="modified residue" description="4-aspartylphosphate" evidence="6">
    <location>
        <position position="52"/>
    </location>
</feature>
<dbReference type="KEGG" id="pbs:Plabr_3912"/>
<keyword evidence="2" id="KW-0902">Two-component regulatory system</keyword>
<accession>F0STM0</accession>
<evidence type="ECO:0000256" key="4">
    <source>
        <dbReference type="ARBA" id="ARBA00023125"/>
    </source>
</evidence>
<keyword evidence="5" id="KW-0804">Transcription</keyword>
<dbReference type="SUPFAM" id="SSF52172">
    <property type="entry name" value="CheY-like"/>
    <property type="match status" value="1"/>
</dbReference>
<evidence type="ECO:0000313" key="11">
    <source>
        <dbReference type="Proteomes" id="UP000006860"/>
    </source>
</evidence>
<dbReference type="AlphaFoldDB" id="F0STM0"/>
<dbReference type="InterPro" id="IPR039420">
    <property type="entry name" value="WalR-like"/>
</dbReference>
<dbReference type="Proteomes" id="UP000006860">
    <property type="component" value="Chromosome"/>
</dbReference>
<dbReference type="STRING" id="756272.Plabr_3912"/>
<dbReference type="EMBL" id="CP002546">
    <property type="protein sequence ID" value="ADY61489.1"/>
    <property type="molecule type" value="Genomic_DNA"/>
</dbReference>
<evidence type="ECO:0000313" key="10">
    <source>
        <dbReference type="EMBL" id="ADY61489.1"/>
    </source>
</evidence>
<keyword evidence="11" id="KW-1185">Reference proteome</keyword>
<evidence type="ECO:0000256" key="1">
    <source>
        <dbReference type="ARBA" id="ARBA00022553"/>
    </source>
</evidence>
<reference evidence="11" key="1">
    <citation type="submission" date="2011-02" db="EMBL/GenBank/DDBJ databases">
        <title>The complete genome of Planctomyces brasiliensis DSM 5305.</title>
        <authorList>
            <person name="Lucas S."/>
            <person name="Copeland A."/>
            <person name="Lapidus A."/>
            <person name="Bruce D."/>
            <person name="Goodwin L."/>
            <person name="Pitluck S."/>
            <person name="Kyrpides N."/>
            <person name="Mavromatis K."/>
            <person name="Pagani I."/>
            <person name="Ivanova N."/>
            <person name="Ovchinnikova G."/>
            <person name="Lu M."/>
            <person name="Detter J.C."/>
            <person name="Han C."/>
            <person name="Land M."/>
            <person name="Hauser L."/>
            <person name="Markowitz V."/>
            <person name="Cheng J.-F."/>
            <person name="Hugenholtz P."/>
            <person name="Woyke T."/>
            <person name="Wu D."/>
            <person name="Tindall B."/>
            <person name="Pomrenke H.G."/>
            <person name="Brambilla E."/>
            <person name="Klenk H.-P."/>
            <person name="Eisen J.A."/>
        </authorList>
    </citation>
    <scope>NUCLEOTIDE SEQUENCE [LARGE SCALE GENOMIC DNA]</scope>
    <source>
        <strain evidence="11">ATCC 49424 / DSM 5305 / JCM 21570 / NBRC 103401 / IFAM 1448</strain>
    </source>
</reference>
<dbReference type="Pfam" id="PF00486">
    <property type="entry name" value="Trans_reg_C"/>
    <property type="match status" value="1"/>
</dbReference>
<evidence type="ECO:0000256" key="6">
    <source>
        <dbReference type="PROSITE-ProRule" id="PRU00169"/>
    </source>
</evidence>
<dbReference type="Gene3D" id="6.10.250.690">
    <property type="match status" value="1"/>
</dbReference>
<gene>
    <name evidence="10" type="ordered locus">Plabr_3912</name>
</gene>
<name>F0STM0_RUBBR</name>
<dbReference type="SMART" id="SM00862">
    <property type="entry name" value="Trans_reg_C"/>
    <property type="match status" value="1"/>
</dbReference>
<dbReference type="Gene3D" id="1.10.10.10">
    <property type="entry name" value="Winged helix-like DNA-binding domain superfamily/Winged helix DNA-binding domain"/>
    <property type="match status" value="1"/>
</dbReference>
<dbReference type="PROSITE" id="PS50110">
    <property type="entry name" value="RESPONSE_REGULATORY"/>
    <property type="match status" value="1"/>
</dbReference>
<dbReference type="GO" id="GO:0005829">
    <property type="term" value="C:cytosol"/>
    <property type="evidence" value="ECO:0007669"/>
    <property type="project" value="TreeGrafter"/>
</dbReference>